<accession>A0A149VXU9</accession>
<dbReference type="Gene3D" id="2.30.30.140">
    <property type="match status" value="1"/>
</dbReference>
<name>A0A149VXU9_9PROT</name>
<evidence type="ECO:0000256" key="1">
    <source>
        <dbReference type="ARBA" id="ARBA00006018"/>
    </source>
</evidence>
<dbReference type="SUPFAM" id="SSF159127">
    <property type="entry name" value="HupF/HypC-like"/>
    <property type="match status" value="1"/>
</dbReference>
<dbReference type="InterPro" id="IPR001109">
    <property type="entry name" value="Hydrogenase_HupF/HypC"/>
</dbReference>
<dbReference type="STRING" id="1789004.FEMY_14660"/>
<comment type="similarity">
    <text evidence="1">Belongs to the HupF/HypC family.</text>
</comment>
<reference evidence="2 3" key="1">
    <citation type="submission" date="2016-01" db="EMBL/GenBank/DDBJ databases">
        <title>Genome sequence of the acidophilic iron oxidising Ferrovum strain Z-31.</title>
        <authorList>
            <person name="Poehlein A."/>
            <person name="Ullrich S.R."/>
            <person name="Schloemann M."/>
            <person name="Muehling M."/>
            <person name="Daniel R."/>
        </authorList>
    </citation>
    <scope>NUCLEOTIDE SEQUENCE [LARGE SCALE GENOMIC DNA]</scope>
    <source>
        <strain evidence="2 3">Z-31</strain>
    </source>
</reference>
<dbReference type="Pfam" id="PF01455">
    <property type="entry name" value="HupF_HypC"/>
    <property type="match status" value="1"/>
</dbReference>
<dbReference type="PATRIC" id="fig|1789004.3.peg.1493"/>
<dbReference type="RefSeq" id="WP_197456423.1">
    <property type="nucleotide sequence ID" value="NZ_LRRD01000028.1"/>
</dbReference>
<sequence length="96" mass="10741">MQIVAIEDMFAWCDGRNGRVRINTMLIDEVRPGDWLLTFMGSAREAIDAGHAALINSALEALDRVAAGETHFDDCFSDLIDREPPLPDFLRSGYKE</sequence>
<dbReference type="NCBIfam" id="TIGR00074">
    <property type="entry name" value="hypC_hupF"/>
    <property type="match status" value="1"/>
</dbReference>
<keyword evidence="3" id="KW-1185">Reference proteome</keyword>
<dbReference type="EMBL" id="LRRD01000028">
    <property type="protein sequence ID" value="KXW58016.1"/>
    <property type="molecule type" value="Genomic_DNA"/>
</dbReference>
<dbReference type="Proteomes" id="UP000075653">
    <property type="component" value="Unassembled WGS sequence"/>
</dbReference>
<dbReference type="AlphaFoldDB" id="A0A149VXU9"/>
<protein>
    <submittedName>
        <fullName evidence="2">HupF/HypC family protein</fullName>
    </submittedName>
</protein>
<organism evidence="2 3">
    <name type="scientific">Ferrovum myxofaciens</name>
    <dbReference type="NCBI Taxonomy" id="416213"/>
    <lineage>
        <taxon>Bacteria</taxon>
        <taxon>Pseudomonadati</taxon>
        <taxon>Pseudomonadota</taxon>
        <taxon>Betaproteobacteria</taxon>
        <taxon>Ferrovales</taxon>
        <taxon>Ferrovaceae</taxon>
        <taxon>Ferrovum</taxon>
    </lineage>
</organism>
<evidence type="ECO:0000313" key="2">
    <source>
        <dbReference type="EMBL" id="KXW58016.1"/>
    </source>
</evidence>
<evidence type="ECO:0000313" key="3">
    <source>
        <dbReference type="Proteomes" id="UP000075653"/>
    </source>
</evidence>
<comment type="caution">
    <text evidence="2">The sequence shown here is derived from an EMBL/GenBank/DDBJ whole genome shotgun (WGS) entry which is preliminary data.</text>
</comment>
<proteinExistence type="inferred from homology"/>
<gene>
    <name evidence="2" type="ORF">FEMY_14660</name>
</gene>